<gene>
    <name evidence="2" type="ORF">Scep_025279</name>
</gene>
<name>A0AAP0HSC0_9MAGN</name>
<accession>A0AAP0HSC0</accession>
<evidence type="ECO:0000256" key="1">
    <source>
        <dbReference type="SAM" id="MobiDB-lite"/>
    </source>
</evidence>
<organism evidence="2 3">
    <name type="scientific">Stephania cephalantha</name>
    <dbReference type="NCBI Taxonomy" id="152367"/>
    <lineage>
        <taxon>Eukaryota</taxon>
        <taxon>Viridiplantae</taxon>
        <taxon>Streptophyta</taxon>
        <taxon>Embryophyta</taxon>
        <taxon>Tracheophyta</taxon>
        <taxon>Spermatophyta</taxon>
        <taxon>Magnoliopsida</taxon>
        <taxon>Ranunculales</taxon>
        <taxon>Menispermaceae</taxon>
        <taxon>Menispermoideae</taxon>
        <taxon>Cissampelideae</taxon>
        <taxon>Stephania</taxon>
    </lineage>
</organism>
<dbReference type="EMBL" id="JBBNAG010000011">
    <property type="protein sequence ID" value="KAK9093810.1"/>
    <property type="molecule type" value="Genomic_DNA"/>
</dbReference>
<evidence type="ECO:0000313" key="2">
    <source>
        <dbReference type="EMBL" id="KAK9093810.1"/>
    </source>
</evidence>
<dbReference type="AlphaFoldDB" id="A0AAP0HSC0"/>
<sequence length="74" mass="8648">MEGLMSRVSSAQIETRARHFEVRDFSRMLPWHILMGGDRWCVLYLEVLEEPGSSRRSRLVAEEPGLSRRSPPYE</sequence>
<feature type="region of interest" description="Disordered" evidence="1">
    <location>
        <begin position="52"/>
        <end position="74"/>
    </location>
</feature>
<keyword evidence="3" id="KW-1185">Reference proteome</keyword>
<evidence type="ECO:0000313" key="3">
    <source>
        <dbReference type="Proteomes" id="UP001419268"/>
    </source>
</evidence>
<comment type="caution">
    <text evidence="2">The sequence shown here is derived from an EMBL/GenBank/DDBJ whole genome shotgun (WGS) entry which is preliminary data.</text>
</comment>
<dbReference type="Proteomes" id="UP001419268">
    <property type="component" value="Unassembled WGS sequence"/>
</dbReference>
<protein>
    <submittedName>
        <fullName evidence="2">Uncharacterized protein</fullName>
    </submittedName>
</protein>
<proteinExistence type="predicted"/>
<reference evidence="2 3" key="1">
    <citation type="submission" date="2024-01" db="EMBL/GenBank/DDBJ databases">
        <title>Genome assemblies of Stephania.</title>
        <authorList>
            <person name="Yang L."/>
        </authorList>
    </citation>
    <scope>NUCLEOTIDE SEQUENCE [LARGE SCALE GENOMIC DNA]</scope>
    <source>
        <strain evidence="2">JXDWG</strain>
        <tissue evidence="2">Leaf</tissue>
    </source>
</reference>